<feature type="non-terminal residue" evidence="2">
    <location>
        <position position="175"/>
    </location>
</feature>
<organism evidence="2 3">
    <name type="scientific">Modicella reniformis</name>
    <dbReference type="NCBI Taxonomy" id="1440133"/>
    <lineage>
        <taxon>Eukaryota</taxon>
        <taxon>Fungi</taxon>
        <taxon>Fungi incertae sedis</taxon>
        <taxon>Mucoromycota</taxon>
        <taxon>Mortierellomycotina</taxon>
        <taxon>Mortierellomycetes</taxon>
        <taxon>Mortierellales</taxon>
        <taxon>Mortierellaceae</taxon>
        <taxon>Modicella</taxon>
    </lineage>
</organism>
<proteinExistence type="predicted"/>
<feature type="compositionally biased region" description="Low complexity" evidence="1">
    <location>
        <begin position="148"/>
        <end position="160"/>
    </location>
</feature>
<evidence type="ECO:0000313" key="3">
    <source>
        <dbReference type="Proteomes" id="UP000749646"/>
    </source>
</evidence>
<dbReference type="GO" id="GO:0006355">
    <property type="term" value="P:regulation of DNA-templated transcription"/>
    <property type="evidence" value="ECO:0007669"/>
    <property type="project" value="InterPro"/>
</dbReference>
<dbReference type="AlphaFoldDB" id="A0A9P6IMQ3"/>
<name>A0A9P6IMQ3_9FUNG</name>
<gene>
    <name evidence="2" type="ORF">BGZ65_000557</name>
</gene>
<evidence type="ECO:0008006" key="4">
    <source>
        <dbReference type="Google" id="ProtNLM"/>
    </source>
</evidence>
<sequence>MEAACHITIPDTKIINCIWHLACQNLGKNLGSTLGDRWHAFKSRFWKIRNALTESEFEEGWKDLLRDFGSHQKMENYLCRLHERRYNWAWPWVGMHITARMQSTQRVEQTHSYVKRLASGTATLIELFDIIDQKVEMEKLARSYSKFQQNSRPSRQQNNPTRPYHVPRCYRHECT</sequence>
<dbReference type="PANTHER" id="PTHR31669">
    <property type="entry name" value="PROTEIN FAR1-RELATED SEQUENCE 10-RELATED"/>
    <property type="match status" value="1"/>
</dbReference>
<accession>A0A9P6IMQ3</accession>
<dbReference type="InterPro" id="IPR031052">
    <property type="entry name" value="FHY3/FAR1"/>
</dbReference>
<protein>
    <recommendedName>
        <fullName evidence="4">MULE transposase domain-containing protein</fullName>
    </recommendedName>
</protein>
<evidence type="ECO:0000313" key="2">
    <source>
        <dbReference type="EMBL" id="KAF9938029.1"/>
    </source>
</evidence>
<dbReference type="Proteomes" id="UP000749646">
    <property type="component" value="Unassembled WGS sequence"/>
</dbReference>
<evidence type="ECO:0000256" key="1">
    <source>
        <dbReference type="SAM" id="MobiDB-lite"/>
    </source>
</evidence>
<dbReference type="EMBL" id="JAAAHW010009632">
    <property type="protein sequence ID" value="KAF9938029.1"/>
    <property type="molecule type" value="Genomic_DNA"/>
</dbReference>
<feature type="region of interest" description="Disordered" evidence="1">
    <location>
        <begin position="146"/>
        <end position="166"/>
    </location>
</feature>
<comment type="caution">
    <text evidence="2">The sequence shown here is derived from an EMBL/GenBank/DDBJ whole genome shotgun (WGS) entry which is preliminary data.</text>
</comment>
<dbReference type="OrthoDB" id="2348750at2759"/>
<reference evidence="2" key="1">
    <citation type="journal article" date="2020" name="Fungal Divers.">
        <title>Resolving the Mortierellaceae phylogeny through synthesis of multi-gene phylogenetics and phylogenomics.</title>
        <authorList>
            <person name="Vandepol N."/>
            <person name="Liber J."/>
            <person name="Desiro A."/>
            <person name="Na H."/>
            <person name="Kennedy M."/>
            <person name="Barry K."/>
            <person name="Grigoriev I.V."/>
            <person name="Miller A.N."/>
            <person name="O'Donnell K."/>
            <person name="Stajich J.E."/>
            <person name="Bonito G."/>
        </authorList>
    </citation>
    <scope>NUCLEOTIDE SEQUENCE</scope>
    <source>
        <strain evidence="2">MES-2147</strain>
    </source>
</reference>
<dbReference type="PANTHER" id="PTHR31669:SF251">
    <property type="entry name" value="PROTEIN FAR1-RELATED SEQUENCE"/>
    <property type="match status" value="1"/>
</dbReference>
<keyword evidence="3" id="KW-1185">Reference proteome</keyword>